<evidence type="ECO:0000313" key="5">
    <source>
        <dbReference type="Proteomes" id="UP000321523"/>
    </source>
</evidence>
<feature type="chain" id="PRO_5022188677" description="Transglycosylase SLT domain-containing protein" evidence="2">
    <location>
        <begin position="35"/>
        <end position="216"/>
    </location>
</feature>
<keyword evidence="5" id="KW-1185">Reference proteome</keyword>
<evidence type="ECO:0000256" key="2">
    <source>
        <dbReference type="SAM" id="SignalP"/>
    </source>
</evidence>
<dbReference type="SUPFAM" id="SSF53955">
    <property type="entry name" value="Lysozyme-like"/>
    <property type="match status" value="1"/>
</dbReference>
<proteinExistence type="inferred from homology"/>
<accession>A0A512DXB1</accession>
<dbReference type="Proteomes" id="UP000321523">
    <property type="component" value="Unassembled WGS sequence"/>
</dbReference>
<dbReference type="Pfam" id="PF01464">
    <property type="entry name" value="SLT"/>
    <property type="match status" value="1"/>
</dbReference>
<dbReference type="EMBL" id="BJYZ01000025">
    <property type="protein sequence ID" value="GEO41112.1"/>
    <property type="molecule type" value="Genomic_DNA"/>
</dbReference>
<dbReference type="OrthoDB" id="5945995at2"/>
<sequence length="216" mass="23726">MQAPYGRPRICKSHLFMTAVAAAMWFIPPGTAQAASCTEHVLEAERELDIPRGLLLSIALVESGQDGSPQPFAMNLDGKSVYSDSASEAKSHLLDNQGRVRQNATVGCMQLSVQHHRANFRPVERILDPSANVWYAARYLKRLRADSGSWSAAVARYNGGGRSQQREYTCKIYQHLESLDRNSAALLQGARCAQGDPAIAPETRRAFRRAQVASQG</sequence>
<organism evidence="4 5">
    <name type="scientific">Skermanella aerolata</name>
    <dbReference type="NCBI Taxonomy" id="393310"/>
    <lineage>
        <taxon>Bacteria</taxon>
        <taxon>Pseudomonadati</taxon>
        <taxon>Pseudomonadota</taxon>
        <taxon>Alphaproteobacteria</taxon>
        <taxon>Rhodospirillales</taxon>
        <taxon>Azospirillaceae</taxon>
        <taxon>Skermanella</taxon>
    </lineage>
</organism>
<keyword evidence="2" id="KW-0732">Signal</keyword>
<dbReference type="AlphaFoldDB" id="A0A512DXB1"/>
<evidence type="ECO:0000313" key="4">
    <source>
        <dbReference type="EMBL" id="GEO41112.1"/>
    </source>
</evidence>
<name>A0A512DXB1_9PROT</name>
<comment type="similarity">
    <text evidence="1">Belongs to the virb1 family.</text>
</comment>
<dbReference type="InterPro" id="IPR008258">
    <property type="entry name" value="Transglycosylase_SLT_dom_1"/>
</dbReference>
<evidence type="ECO:0000259" key="3">
    <source>
        <dbReference type="Pfam" id="PF01464"/>
    </source>
</evidence>
<dbReference type="InterPro" id="IPR023346">
    <property type="entry name" value="Lysozyme-like_dom_sf"/>
</dbReference>
<reference evidence="4 5" key="1">
    <citation type="submission" date="2019-07" db="EMBL/GenBank/DDBJ databases">
        <title>Whole genome shotgun sequence of Skermanella aerolata NBRC 106429.</title>
        <authorList>
            <person name="Hosoyama A."/>
            <person name="Uohara A."/>
            <person name="Ohji S."/>
            <person name="Ichikawa N."/>
        </authorList>
    </citation>
    <scope>NUCLEOTIDE SEQUENCE [LARGE SCALE GENOMIC DNA]</scope>
    <source>
        <strain evidence="4 5">NBRC 106429</strain>
    </source>
</reference>
<evidence type="ECO:0000256" key="1">
    <source>
        <dbReference type="ARBA" id="ARBA00009387"/>
    </source>
</evidence>
<feature type="domain" description="Transglycosylase SLT" evidence="3">
    <location>
        <begin position="43"/>
        <end position="166"/>
    </location>
</feature>
<dbReference type="Gene3D" id="1.10.530.10">
    <property type="match status" value="1"/>
</dbReference>
<comment type="caution">
    <text evidence="4">The sequence shown here is derived from an EMBL/GenBank/DDBJ whole genome shotgun (WGS) entry which is preliminary data.</text>
</comment>
<gene>
    <name evidence="4" type="ORF">SAE02_52600</name>
</gene>
<protein>
    <recommendedName>
        <fullName evidence="3">Transglycosylase SLT domain-containing protein</fullName>
    </recommendedName>
</protein>
<feature type="signal peptide" evidence="2">
    <location>
        <begin position="1"/>
        <end position="34"/>
    </location>
</feature>